<keyword evidence="2" id="KW-1185">Reference proteome</keyword>
<gene>
    <name evidence="1" type="ORF">Bccel_1585</name>
</gene>
<organism evidence="1 2">
    <name type="scientific">Pseudobacteroides cellulosolvens ATCC 35603 = DSM 2933</name>
    <dbReference type="NCBI Taxonomy" id="398512"/>
    <lineage>
        <taxon>Bacteria</taxon>
        <taxon>Bacillati</taxon>
        <taxon>Bacillota</taxon>
        <taxon>Clostridia</taxon>
        <taxon>Eubacteriales</taxon>
        <taxon>Oscillospiraceae</taxon>
        <taxon>Pseudobacteroides</taxon>
    </lineage>
</organism>
<name>A0A0L6JKT4_9FIRM</name>
<dbReference type="InterPro" id="IPR038628">
    <property type="entry name" value="XkdM-like_sf"/>
</dbReference>
<protein>
    <submittedName>
        <fullName evidence="1">XkdM protein, phage-like element PBSX</fullName>
    </submittedName>
</protein>
<dbReference type="STRING" id="398512.Bccel_1585"/>
<sequence length="151" mass="16673">MAFNNVKDVINGGEGTAFATINGNIEELAYVKKVEAKIEKNKEEVKTLGKRGTGSKSRGWKGTGTMTIYYITSIFRNLMSEYNRTGKDTYFDIQVTNEDPASATGKQTTVLKNCNIDGVILAKLDVDATALDEEISFTFDDFEVLDSFSNL</sequence>
<evidence type="ECO:0000313" key="1">
    <source>
        <dbReference type="EMBL" id="KNY26323.1"/>
    </source>
</evidence>
<dbReference type="OrthoDB" id="1697482at2"/>
<evidence type="ECO:0000313" key="2">
    <source>
        <dbReference type="Proteomes" id="UP000036923"/>
    </source>
</evidence>
<dbReference type="SUPFAM" id="SSF69279">
    <property type="entry name" value="Phage tail proteins"/>
    <property type="match status" value="1"/>
</dbReference>
<dbReference type="Proteomes" id="UP000036923">
    <property type="component" value="Unassembled WGS sequence"/>
</dbReference>
<comment type="caution">
    <text evidence="1">The sequence shown here is derived from an EMBL/GenBank/DDBJ whole genome shotgun (WGS) entry which is preliminary data.</text>
</comment>
<dbReference type="PATRIC" id="fig|398512.5.peg.1649"/>
<dbReference type="RefSeq" id="WP_036945454.1">
    <property type="nucleotide sequence ID" value="NZ_JQKC01000052.1"/>
</dbReference>
<proteinExistence type="predicted"/>
<dbReference type="Gene3D" id="2.30.110.40">
    <property type="entry name" value="Phage tail tube protein"/>
    <property type="match status" value="1"/>
</dbReference>
<dbReference type="Pfam" id="PF09393">
    <property type="entry name" value="DUF2001"/>
    <property type="match status" value="1"/>
</dbReference>
<reference evidence="2" key="1">
    <citation type="submission" date="2015-07" db="EMBL/GenBank/DDBJ databases">
        <title>Near-Complete Genome Sequence of the Cellulolytic Bacterium Bacteroides (Pseudobacteroides) cellulosolvens ATCC 35603.</title>
        <authorList>
            <person name="Dassa B."/>
            <person name="Utturkar S.M."/>
            <person name="Klingeman D.M."/>
            <person name="Hurt R.A."/>
            <person name="Keller M."/>
            <person name="Xu J."/>
            <person name="Reddy Y.H.K."/>
            <person name="Borovok I."/>
            <person name="Grinberg I.R."/>
            <person name="Lamed R."/>
            <person name="Zhivin O."/>
            <person name="Bayer E.A."/>
            <person name="Brown S.D."/>
        </authorList>
    </citation>
    <scope>NUCLEOTIDE SEQUENCE [LARGE SCALE GENOMIC DNA]</scope>
    <source>
        <strain evidence="2">DSM 2933</strain>
    </source>
</reference>
<dbReference type="InterPro" id="IPR018989">
    <property type="entry name" value="DUF2001"/>
</dbReference>
<dbReference type="AlphaFoldDB" id="A0A0L6JKT4"/>
<accession>A0A0L6JKT4</accession>
<dbReference type="eggNOG" id="ENOG502ZCKJ">
    <property type="taxonomic scope" value="Bacteria"/>
</dbReference>
<dbReference type="EMBL" id="LGTC01000001">
    <property type="protein sequence ID" value="KNY26323.1"/>
    <property type="molecule type" value="Genomic_DNA"/>
</dbReference>